<evidence type="ECO:0000313" key="3">
    <source>
        <dbReference type="Proteomes" id="UP000622317"/>
    </source>
</evidence>
<dbReference type="EMBL" id="JACYFG010000012">
    <property type="protein sequence ID" value="MBD5779656.1"/>
    <property type="molecule type" value="Genomic_DNA"/>
</dbReference>
<keyword evidence="1" id="KW-0812">Transmembrane</keyword>
<dbReference type="Proteomes" id="UP000622317">
    <property type="component" value="Unassembled WGS sequence"/>
</dbReference>
<protein>
    <submittedName>
        <fullName evidence="2">FxsA family protein</fullName>
    </submittedName>
</protein>
<dbReference type="GO" id="GO:0016020">
    <property type="term" value="C:membrane"/>
    <property type="evidence" value="ECO:0007669"/>
    <property type="project" value="InterPro"/>
</dbReference>
<accession>A0A927IGZ0</accession>
<proteinExistence type="predicted"/>
<dbReference type="AlphaFoldDB" id="A0A927IGZ0"/>
<gene>
    <name evidence="2" type="ORF">IEN85_09130</name>
</gene>
<sequence length="134" mass="14823">MKYLFIALLLLLGISEIIAISTLHDRIGLAYSIYLYLGTTMLGGALLWFGWGTACENFKTGTKTCKKIYPSLKDGLLKSTDEESKEALLMFDSMLFFTAVVLISIPGVVTDALGILLSFKSLRTGTIYLFSYIK</sequence>
<dbReference type="Pfam" id="PF04186">
    <property type="entry name" value="FxsA"/>
    <property type="match status" value="1"/>
</dbReference>
<keyword evidence="1" id="KW-1133">Transmembrane helix</keyword>
<organism evidence="2 3">
    <name type="scientific">Pelagicoccus enzymogenes</name>
    <dbReference type="NCBI Taxonomy" id="2773457"/>
    <lineage>
        <taxon>Bacteria</taxon>
        <taxon>Pseudomonadati</taxon>
        <taxon>Verrucomicrobiota</taxon>
        <taxon>Opitutia</taxon>
        <taxon>Puniceicoccales</taxon>
        <taxon>Pelagicoccaceae</taxon>
        <taxon>Pelagicoccus</taxon>
    </lineage>
</organism>
<evidence type="ECO:0000256" key="1">
    <source>
        <dbReference type="SAM" id="Phobius"/>
    </source>
</evidence>
<comment type="caution">
    <text evidence="2">The sequence shown here is derived from an EMBL/GenBank/DDBJ whole genome shotgun (WGS) entry which is preliminary data.</text>
</comment>
<keyword evidence="1" id="KW-0472">Membrane</keyword>
<dbReference type="RefSeq" id="WP_191616792.1">
    <property type="nucleotide sequence ID" value="NZ_JACYFG010000012.1"/>
</dbReference>
<reference evidence="2" key="1">
    <citation type="submission" date="2020-09" db="EMBL/GenBank/DDBJ databases">
        <title>Pelagicoccus enzymogenes sp. nov. with an EPS production, isolated from marine sediment.</title>
        <authorList>
            <person name="Feng X."/>
        </authorList>
    </citation>
    <scope>NUCLEOTIDE SEQUENCE</scope>
    <source>
        <strain evidence="2">NFK12</strain>
    </source>
</reference>
<evidence type="ECO:0000313" key="2">
    <source>
        <dbReference type="EMBL" id="MBD5779656.1"/>
    </source>
</evidence>
<keyword evidence="3" id="KW-1185">Reference proteome</keyword>
<feature type="transmembrane region" description="Helical" evidence="1">
    <location>
        <begin position="94"/>
        <end position="119"/>
    </location>
</feature>
<feature type="transmembrane region" description="Helical" evidence="1">
    <location>
        <begin position="29"/>
        <end position="49"/>
    </location>
</feature>
<name>A0A927IGZ0_9BACT</name>
<dbReference type="InterPro" id="IPR007313">
    <property type="entry name" value="FxsA"/>
</dbReference>